<dbReference type="Pfam" id="PF00580">
    <property type="entry name" value="UvrD-helicase"/>
    <property type="match status" value="1"/>
</dbReference>
<evidence type="ECO:0000256" key="6">
    <source>
        <dbReference type="SAM" id="MobiDB-lite"/>
    </source>
</evidence>
<feature type="compositionally biased region" description="Low complexity" evidence="6">
    <location>
        <begin position="500"/>
        <end position="525"/>
    </location>
</feature>
<evidence type="ECO:0000256" key="1">
    <source>
        <dbReference type="ARBA" id="ARBA00022741"/>
    </source>
</evidence>
<dbReference type="Proteomes" id="UP001165269">
    <property type="component" value="Unassembled WGS sequence"/>
</dbReference>
<keyword evidence="4 5" id="KW-0067">ATP-binding</keyword>
<dbReference type="InterPro" id="IPR027785">
    <property type="entry name" value="UvrD-like_helicase_C"/>
</dbReference>
<feature type="binding site" evidence="5">
    <location>
        <begin position="249"/>
        <end position="256"/>
    </location>
    <ligand>
        <name>ATP</name>
        <dbReference type="ChEBI" id="CHEBI:30616"/>
    </ligand>
</feature>
<evidence type="ECO:0000313" key="9">
    <source>
        <dbReference type="Proteomes" id="UP001165269"/>
    </source>
</evidence>
<evidence type="ECO:0000256" key="5">
    <source>
        <dbReference type="PROSITE-ProRule" id="PRU00560"/>
    </source>
</evidence>
<comment type="caution">
    <text evidence="8">The sequence shown here is derived from an EMBL/GenBank/DDBJ whole genome shotgun (WGS) entry which is preliminary data.</text>
</comment>
<name>A0ABS9YGM0_9ACTN</name>
<dbReference type="PANTHER" id="PTHR11070:SF45">
    <property type="entry name" value="DNA 3'-5' HELICASE"/>
    <property type="match status" value="1"/>
</dbReference>
<dbReference type="InterPro" id="IPR000212">
    <property type="entry name" value="DNA_helicase_UvrD/REP"/>
</dbReference>
<feature type="compositionally biased region" description="Low complexity" evidence="6">
    <location>
        <begin position="442"/>
        <end position="486"/>
    </location>
</feature>
<feature type="compositionally biased region" description="Polar residues" evidence="6">
    <location>
        <begin position="1"/>
        <end position="10"/>
    </location>
</feature>
<dbReference type="SUPFAM" id="SSF52540">
    <property type="entry name" value="P-loop containing nucleoside triphosphate hydrolases"/>
    <property type="match status" value="1"/>
</dbReference>
<feature type="compositionally biased region" description="Gly residues" evidence="6">
    <location>
        <begin position="363"/>
        <end position="375"/>
    </location>
</feature>
<feature type="domain" description="UvrD-like helicase ATP-binding" evidence="7">
    <location>
        <begin position="228"/>
        <end position="810"/>
    </location>
</feature>
<accession>A0ABS9YGM0</accession>
<dbReference type="PROSITE" id="PS51198">
    <property type="entry name" value="UVRD_HELICASE_ATP_BIND"/>
    <property type="match status" value="1"/>
</dbReference>
<organism evidence="8 9">
    <name type="scientific">Streptomyces cylindrosporus</name>
    <dbReference type="NCBI Taxonomy" id="2927583"/>
    <lineage>
        <taxon>Bacteria</taxon>
        <taxon>Bacillati</taxon>
        <taxon>Actinomycetota</taxon>
        <taxon>Actinomycetes</taxon>
        <taxon>Kitasatosporales</taxon>
        <taxon>Streptomycetaceae</taxon>
        <taxon>Streptomyces</taxon>
    </lineage>
</organism>
<dbReference type="Pfam" id="PF13538">
    <property type="entry name" value="UvrD_C_2"/>
    <property type="match status" value="1"/>
</dbReference>
<evidence type="ECO:0000256" key="2">
    <source>
        <dbReference type="ARBA" id="ARBA00022801"/>
    </source>
</evidence>
<dbReference type="EMBL" id="JALDAY010000012">
    <property type="protein sequence ID" value="MCI3276381.1"/>
    <property type="molecule type" value="Genomic_DNA"/>
</dbReference>
<evidence type="ECO:0000313" key="8">
    <source>
        <dbReference type="EMBL" id="MCI3276381.1"/>
    </source>
</evidence>
<keyword evidence="1 5" id="KW-0547">Nucleotide-binding</keyword>
<feature type="compositionally biased region" description="Gly residues" evidence="6">
    <location>
        <begin position="487"/>
        <end position="499"/>
    </location>
</feature>
<feature type="region of interest" description="Disordered" evidence="6">
    <location>
        <begin position="363"/>
        <end position="547"/>
    </location>
</feature>
<feature type="region of interest" description="Disordered" evidence="6">
    <location>
        <begin position="1"/>
        <end position="23"/>
    </location>
</feature>
<dbReference type="PANTHER" id="PTHR11070">
    <property type="entry name" value="UVRD / RECB / PCRA DNA HELICASE FAMILY MEMBER"/>
    <property type="match status" value="1"/>
</dbReference>
<feature type="compositionally biased region" description="Gly residues" evidence="6">
    <location>
        <begin position="383"/>
        <end position="399"/>
    </location>
</feature>
<sequence length="959" mass="100062">MAAQAQQETAVGSDHDSVRDREISVEQEHLDRVYRRLEEKIHEAEFLMNDAAKRGQVGTPGALAERDAQVFRAGIHLNRLNNEFEDFLFGRIDLLLGKDGKKGPDGAYTAVEPAEGAVRDDGTADIAETLHIGRIGVLDSEYAPLVIDWRAPAAAPFYRSTPVDPGRVVRRRVIRSKGRRVLGVEDDLMRPELKAFLDGGELAVIGDGALMAALGQARSHTMRDIVASIQAEQDLVIRAPAASVTYVEGGPGTGKTAVALHRAAYLLYQDRRRYSGGILIVSPTPLLVAYTEGVLPSLGEEGQVAIRAIGSLVDGAEATLYDSPSTARAKGSYRMLRVLRKAARGALELGPAGMLGGADGSGTGAGGGSASGSGASGADASGAGAGGADASGTGTGGANGTRSGRSAGNGTGSEMSGAEASGTGVGGANGTRSGRSAGNGTGSEMSGADASGSEAGEAEASGSGTSGADASGTGTSGAYGTRSGRSGANGAGAGNGSGVGTAAANGRGSGTAPASSGSASATAPTQLSFGDDGDGESPAAPAPVGPPTRLRVVAFGRRLELEAAELERIRRNALGGTAPVNLLRPRARKLLLDALWAQSGAATRHTDPELAAELRSSFDEDVTSEDSFIAFLDAWWPELTPRAVLAAMADERRLGRWARRILNPGEVRRVARSLRRDGHSVHDIAMLDELQAILGTPARPRKKRELDPLDQLTGLEELMPVREESQRERAERLAQERTEYAHVIVDEAQDLTPMQWRMVGRRGRHATWTVVGDPAQSSWSDPDEAAEARDEALGTRPRRRFELTVNYRNPAEIAELAAKVLALAMPGSKAPSAVRSTGVEPRFTVVQKSLGETVRAEAARLLDLVDGTVGVVVAMQRREEAARWLAGLGERVVALGSLEAKGLEYDATVVVSPAEIADESPAGLRVLYVALTRATQQLTVVSADRDQPDGSGVPDLLRD</sequence>
<evidence type="ECO:0000259" key="7">
    <source>
        <dbReference type="PROSITE" id="PS51198"/>
    </source>
</evidence>
<feature type="compositionally biased region" description="Basic and acidic residues" evidence="6">
    <location>
        <begin position="13"/>
        <end position="23"/>
    </location>
</feature>
<dbReference type="Gene3D" id="3.40.50.300">
    <property type="entry name" value="P-loop containing nucleotide triphosphate hydrolases"/>
    <property type="match status" value="3"/>
</dbReference>
<keyword evidence="9" id="KW-1185">Reference proteome</keyword>
<dbReference type="InterPro" id="IPR027417">
    <property type="entry name" value="P-loop_NTPase"/>
</dbReference>
<protein>
    <submittedName>
        <fullName evidence="8">AAA family ATPase</fullName>
    </submittedName>
</protein>
<reference evidence="8" key="1">
    <citation type="submission" date="2022-03" db="EMBL/GenBank/DDBJ databases">
        <title>Streptomyces 7R015 and 7R016 isolated from Barleria lupulina in Thailand.</title>
        <authorList>
            <person name="Kanchanasin P."/>
            <person name="Phongsopitanun W."/>
            <person name="Tanasupawat S."/>
        </authorList>
    </citation>
    <scope>NUCLEOTIDE SEQUENCE</scope>
    <source>
        <strain evidence="8">7R015</strain>
    </source>
</reference>
<proteinExistence type="predicted"/>
<evidence type="ECO:0000256" key="3">
    <source>
        <dbReference type="ARBA" id="ARBA00022806"/>
    </source>
</evidence>
<gene>
    <name evidence="8" type="ORF">MQP27_35425</name>
</gene>
<dbReference type="InterPro" id="IPR014016">
    <property type="entry name" value="UvrD-like_ATP-bd"/>
</dbReference>
<keyword evidence="3 5" id="KW-0347">Helicase</keyword>
<evidence type="ECO:0000256" key="4">
    <source>
        <dbReference type="ARBA" id="ARBA00022840"/>
    </source>
</evidence>
<keyword evidence="2 5" id="KW-0378">Hydrolase</keyword>